<dbReference type="PIRSF" id="PIRSF016183">
    <property type="entry name" value="UCP016183"/>
    <property type="match status" value="1"/>
</dbReference>
<dbReference type="AlphaFoldDB" id="A0A2V1K203"/>
<evidence type="ECO:0000313" key="8">
    <source>
        <dbReference type="Proteomes" id="UP000245212"/>
    </source>
</evidence>
<dbReference type="PANTHER" id="PTHR38101:SF1">
    <property type="entry name" value="UPF0307 PROTEIN YJGA"/>
    <property type="match status" value="1"/>
</dbReference>
<organism evidence="7 8">
    <name type="scientific">Corticimicrobacter populi</name>
    <dbReference type="NCBI Taxonomy" id="2175229"/>
    <lineage>
        <taxon>Bacteria</taxon>
        <taxon>Pseudomonadati</taxon>
        <taxon>Pseudomonadota</taxon>
        <taxon>Betaproteobacteria</taxon>
        <taxon>Burkholderiales</taxon>
        <taxon>Alcaligenaceae</taxon>
        <taxon>Corticimicrobacter</taxon>
    </lineage>
</organism>
<dbReference type="GO" id="GO:0019843">
    <property type="term" value="F:rRNA binding"/>
    <property type="evidence" value="ECO:0007669"/>
    <property type="project" value="UniProtKB-UniRule"/>
</dbReference>
<accession>A0A2V1K203</accession>
<keyword evidence="1 5" id="KW-0963">Cytoplasm</keyword>
<evidence type="ECO:0000256" key="4">
    <source>
        <dbReference type="ARBA" id="ARBA00022884"/>
    </source>
</evidence>
<sequence>MDEFPPSPNDDQDTGPVYDRPSKSQVKRDMLALLDLGKDLIDLSPERLRQLPLEEKLYEAIRLAQRTTSREGRRRQTHYVGKLMRKAPAEEIRTQLDVWANGSREATASLHRTERLRDRLLTDDDALTTLLEQYPGADVQHLRSLIRAARKEAATNAALTEGSQPQRKHYRALFQALRALEPDNTSSSDTVEDEKEEA</sequence>
<dbReference type="GO" id="GO:0005829">
    <property type="term" value="C:cytosol"/>
    <property type="evidence" value="ECO:0007669"/>
    <property type="project" value="TreeGrafter"/>
</dbReference>
<dbReference type="NCBIfam" id="NF003593">
    <property type="entry name" value="PRK05255.1-1"/>
    <property type="match status" value="1"/>
</dbReference>
<evidence type="ECO:0000256" key="1">
    <source>
        <dbReference type="ARBA" id="ARBA00022490"/>
    </source>
</evidence>
<comment type="similarity">
    <text evidence="5">Belongs to the DarP family.</text>
</comment>
<dbReference type="InterPro" id="IPR023153">
    <property type="entry name" value="DarP_sf"/>
</dbReference>
<dbReference type="Gene3D" id="1.10.60.30">
    <property type="entry name" value="PSPTO4464-like domains"/>
    <property type="match status" value="2"/>
</dbReference>
<protein>
    <recommendedName>
        <fullName evidence="5">Dual-action ribosomal maturation protein DarP</fullName>
    </recommendedName>
    <alternativeName>
        <fullName evidence="5">Large ribosomal subunit assembly factor DarP</fullName>
    </alternativeName>
</protein>
<dbReference type="SUPFAM" id="SSF158710">
    <property type="entry name" value="PSPTO4464-like"/>
    <property type="match status" value="1"/>
</dbReference>
<name>A0A2V1K203_9BURK</name>
<dbReference type="EMBL" id="QETA01000001">
    <property type="protein sequence ID" value="PWF25131.1"/>
    <property type="molecule type" value="Genomic_DNA"/>
</dbReference>
<keyword evidence="4 5" id="KW-0694">RNA-binding</keyword>
<dbReference type="InterPro" id="IPR006839">
    <property type="entry name" value="DarP"/>
</dbReference>
<keyword evidence="2 5" id="KW-0690">Ribosome biogenesis</keyword>
<dbReference type="Pfam" id="PF04751">
    <property type="entry name" value="DarP"/>
    <property type="match status" value="1"/>
</dbReference>
<gene>
    <name evidence="5" type="primary">darP</name>
    <name evidence="7" type="ORF">DD235_02935</name>
</gene>
<keyword evidence="3 5" id="KW-0699">rRNA-binding</keyword>
<evidence type="ECO:0000256" key="5">
    <source>
        <dbReference type="HAMAP-Rule" id="MF_00765"/>
    </source>
</evidence>
<dbReference type="GO" id="GO:0043022">
    <property type="term" value="F:ribosome binding"/>
    <property type="evidence" value="ECO:0007669"/>
    <property type="project" value="UniProtKB-UniRule"/>
</dbReference>
<comment type="function">
    <text evidence="5">Member of a network of 50S ribosomal subunit biogenesis factors which assembles along the 30S-50S interface, preventing incorrect 23S rRNA structures from forming. Promotes peptidyl transferase center (PTC) maturation.</text>
</comment>
<dbReference type="CDD" id="cd16331">
    <property type="entry name" value="YjgA-like"/>
    <property type="match status" value="1"/>
</dbReference>
<feature type="region of interest" description="Disordered" evidence="6">
    <location>
        <begin position="1"/>
        <end position="24"/>
    </location>
</feature>
<reference evidence="8" key="1">
    <citation type="submission" date="2018-05" db="EMBL/GenBank/DDBJ databases">
        <authorList>
            <person name="Li Y."/>
        </authorList>
    </citation>
    <scope>NUCLEOTIDE SEQUENCE [LARGE SCALE GENOMIC DNA]</scope>
    <source>
        <strain evidence="8">3d-2-2</strain>
    </source>
</reference>
<comment type="subcellular location">
    <subcellularLocation>
        <location evidence="5">Cytoplasm</location>
    </subcellularLocation>
    <text evidence="5">Associates with late stage pre-50S ribosomal subunits.</text>
</comment>
<comment type="caution">
    <text evidence="7">The sequence shown here is derived from an EMBL/GenBank/DDBJ whole genome shotgun (WGS) entry which is preliminary data.</text>
</comment>
<dbReference type="GO" id="GO:1902626">
    <property type="term" value="P:assembly of large subunit precursor of preribosome"/>
    <property type="evidence" value="ECO:0007669"/>
    <property type="project" value="UniProtKB-UniRule"/>
</dbReference>
<feature type="region of interest" description="Disordered" evidence="6">
    <location>
        <begin position="177"/>
        <end position="198"/>
    </location>
</feature>
<dbReference type="HAMAP" id="MF_00765">
    <property type="entry name" value="DarP"/>
    <property type="match status" value="1"/>
</dbReference>
<dbReference type="PANTHER" id="PTHR38101">
    <property type="entry name" value="UPF0307 PROTEIN YJGA"/>
    <property type="match status" value="1"/>
</dbReference>
<evidence type="ECO:0000256" key="2">
    <source>
        <dbReference type="ARBA" id="ARBA00022517"/>
    </source>
</evidence>
<proteinExistence type="inferred from homology"/>
<evidence type="ECO:0000313" key="7">
    <source>
        <dbReference type="EMBL" id="PWF25131.1"/>
    </source>
</evidence>
<keyword evidence="8" id="KW-1185">Reference proteome</keyword>
<evidence type="ECO:0000256" key="3">
    <source>
        <dbReference type="ARBA" id="ARBA00022730"/>
    </source>
</evidence>
<evidence type="ECO:0000256" key="6">
    <source>
        <dbReference type="SAM" id="MobiDB-lite"/>
    </source>
</evidence>
<dbReference type="RefSeq" id="WP_109060533.1">
    <property type="nucleotide sequence ID" value="NZ_QETA01000001.1"/>
</dbReference>
<dbReference type="Proteomes" id="UP000245212">
    <property type="component" value="Unassembled WGS sequence"/>
</dbReference>